<reference evidence="3" key="1">
    <citation type="journal article" date="2012" name="MBio">
        <title>Comparative genome analysis of Trichophyton rubrum and related dermatophytes reveals candidate genes involved in infection.</title>
        <authorList>
            <person name="Martinez D.A."/>
            <person name="Oliver B.G."/>
            <person name="Graeser Y."/>
            <person name="Goldberg J.M."/>
            <person name="Li W."/>
            <person name="Martinez-Rossi N.M."/>
            <person name="Monod M."/>
            <person name="Shelest E."/>
            <person name="Barton R.C."/>
            <person name="Birch E."/>
            <person name="Brakhage A.A."/>
            <person name="Chen Z."/>
            <person name="Gurr S.J."/>
            <person name="Heiman D."/>
            <person name="Heitman J."/>
            <person name="Kosti I."/>
            <person name="Rossi A."/>
            <person name="Saif S."/>
            <person name="Samalova M."/>
            <person name="Saunders C.W."/>
            <person name="Shea T."/>
            <person name="Summerbell R.C."/>
            <person name="Xu J."/>
            <person name="Young S."/>
            <person name="Zeng Q."/>
            <person name="Birren B.W."/>
            <person name="Cuomo C.A."/>
            <person name="White T.C."/>
        </authorList>
    </citation>
    <scope>NUCLEOTIDE SEQUENCE [LARGE SCALE GENOMIC DNA]</scope>
    <source>
        <strain evidence="3">CBS 112818</strain>
    </source>
</reference>
<gene>
    <name evidence="2" type="ORF">TESG_00497</name>
</gene>
<keyword evidence="3" id="KW-1185">Reference proteome</keyword>
<accession>F2RNN1</accession>
<protein>
    <submittedName>
        <fullName evidence="2">Uncharacterized protein</fullName>
    </submittedName>
</protein>
<keyword evidence="1" id="KW-0472">Membrane</keyword>
<evidence type="ECO:0000313" key="2">
    <source>
        <dbReference type="EMBL" id="EGD92937.1"/>
    </source>
</evidence>
<dbReference type="AlphaFoldDB" id="F2RNN1"/>
<proteinExistence type="predicted"/>
<sequence>MTKKKKPNAASPVLLALCVCMCVCLFCYPLSPLFYKFSVSCLLQISNQALPPQPIWNEASLPIISFPPLYSVYMFHSLPFSYLHIFCTP</sequence>
<name>F2RNN1_TRIT1</name>
<keyword evidence="1" id="KW-1133">Transmembrane helix</keyword>
<feature type="transmembrane region" description="Helical" evidence="1">
    <location>
        <begin position="12"/>
        <end position="35"/>
    </location>
</feature>
<dbReference type="EMBL" id="GG698478">
    <property type="protein sequence ID" value="EGD92937.1"/>
    <property type="molecule type" value="Genomic_DNA"/>
</dbReference>
<evidence type="ECO:0000313" key="3">
    <source>
        <dbReference type="Proteomes" id="UP000009172"/>
    </source>
</evidence>
<dbReference type="HOGENOM" id="CLU_2456380_0_0_1"/>
<organism evidence="2 3">
    <name type="scientific">Trichophyton tonsurans (strain CBS 112818)</name>
    <name type="common">Scalp ringworm fungus</name>
    <dbReference type="NCBI Taxonomy" id="647933"/>
    <lineage>
        <taxon>Eukaryota</taxon>
        <taxon>Fungi</taxon>
        <taxon>Dikarya</taxon>
        <taxon>Ascomycota</taxon>
        <taxon>Pezizomycotina</taxon>
        <taxon>Eurotiomycetes</taxon>
        <taxon>Eurotiomycetidae</taxon>
        <taxon>Onygenales</taxon>
        <taxon>Arthrodermataceae</taxon>
        <taxon>Trichophyton</taxon>
    </lineage>
</organism>
<dbReference type="Proteomes" id="UP000009172">
    <property type="component" value="Unassembled WGS sequence"/>
</dbReference>
<keyword evidence="1" id="KW-0812">Transmembrane</keyword>
<evidence type="ECO:0000256" key="1">
    <source>
        <dbReference type="SAM" id="Phobius"/>
    </source>
</evidence>